<evidence type="ECO:0000313" key="5">
    <source>
        <dbReference type="Proteomes" id="UP000188929"/>
    </source>
</evidence>
<dbReference type="PANTHER" id="PTHR43877">
    <property type="entry name" value="AMINOALKYLPHOSPHONATE N-ACETYLTRANSFERASE-RELATED-RELATED"/>
    <property type="match status" value="1"/>
</dbReference>
<keyword evidence="5" id="KW-1185">Reference proteome</keyword>
<feature type="domain" description="N-acetyltransferase" evidence="3">
    <location>
        <begin position="1"/>
        <end position="92"/>
    </location>
</feature>
<dbReference type="Proteomes" id="UP000188929">
    <property type="component" value="Unassembled WGS sequence"/>
</dbReference>
<dbReference type="Pfam" id="PF00583">
    <property type="entry name" value="Acetyltransf_1"/>
    <property type="match status" value="1"/>
</dbReference>
<proteinExistence type="predicted"/>
<evidence type="ECO:0000313" key="4">
    <source>
        <dbReference type="EMBL" id="ONH28812.1"/>
    </source>
</evidence>
<dbReference type="GO" id="GO:0016747">
    <property type="term" value="F:acyltransferase activity, transferring groups other than amino-acyl groups"/>
    <property type="evidence" value="ECO:0007669"/>
    <property type="project" value="InterPro"/>
</dbReference>
<dbReference type="SUPFAM" id="SSF55729">
    <property type="entry name" value="Acyl-CoA N-acyltransferases (Nat)"/>
    <property type="match status" value="1"/>
</dbReference>
<protein>
    <recommendedName>
        <fullName evidence="3">N-acetyltransferase domain-containing protein</fullName>
    </recommendedName>
</protein>
<dbReference type="STRING" id="1834516.BL253_18400"/>
<name>A0A1V2I932_9ACTN</name>
<dbReference type="AlphaFoldDB" id="A0A1V2I932"/>
<accession>A0A1V2I932</accession>
<evidence type="ECO:0000259" key="3">
    <source>
        <dbReference type="PROSITE" id="PS51186"/>
    </source>
</evidence>
<comment type="caution">
    <text evidence="4">The sequence shown here is derived from an EMBL/GenBank/DDBJ whole genome shotgun (WGS) entry which is preliminary data.</text>
</comment>
<evidence type="ECO:0000256" key="1">
    <source>
        <dbReference type="ARBA" id="ARBA00022679"/>
    </source>
</evidence>
<sequence>MCAPLPPTTAQIHSLVVHPRARGNGRGERLFLSLEDEAREAGHENALLYVLEGNPARRLYARLGYQVVPTPALPGVPAMLRYPGIAMSKPFPAVLAIAGATPDVARAV</sequence>
<keyword evidence="1" id="KW-0808">Transferase</keyword>
<dbReference type="PROSITE" id="PS51186">
    <property type="entry name" value="GNAT"/>
    <property type="match status" value="1"/>
</dbReference>
<dbReference type="InterPro" id="IPR050832">
    <property type="entry name" value="Bact_Acetyltransf"/>
</dbReference>
<dbReference type="InterPro" id="IPR016181">
    <property type="entry name" value="Acyl_CoA_acyltransferase"/>
</dbReference>
<gene>
    <name evidence="4" type="ORF">BL253_18400</name>
</gene>
<evidence type="ECO:0000256" key="2">
    <source>
        <dbReference type="ARBA" id="ARBA00023315"/>
    </source>
</evidence>
<reference evidence="5" key="1">
    <citation type="submission" date="2016-10" db="EMBL/GenBank/DDBJ databases">
        <title>Frankia sp. NRRL B-16386 Genome sequencing.</title>
        <authorList>
            <person name="Ghodhbane-Gtari F."/>
            <person name="Swanson E."/>
            <person name="Gueddou A."/>
            <person name="Hezbri K."/>
            <person name="Ktari K."/>
            <person name="Nouioui I."/>
            <person name="Morris K."/>
            <person name="Simpson S."/>
            <person name="Abebe-Akele F."/>
            <person name="Thomas K."/>
            <person name="Gtari M."/>
            <person name="Tisa L.S."/>
        </authorList>
    </citation>
    <scope>NUCLEOTIDE SEQUENCE [LARGE SCALE GENOMIC DNA]</scope>
    <source>
        <strain evidence="5">NRRL B-16386</strain>
    </source>
</reference>
<dbReference type="InterPro" id="IPR000182">
    <property type="entry name" value="GNAT_dom"/>
</dbReference>
<dbReference type="EMBL" id="MOMC01000037">
    <property type="protein sequence ID" value="ONH28812.1"/>
    <property type="molecule type" value="Genomic_DNA"/>
</dbReference>
<organism evidence="4 5">
    <name type="scientific">Pseudofrankia asymbiotica</name>
    <dbReference type="NCBI Taxonomy" id="1834516"/>
    <lineage>
        <taxon>Bacteria</taxon>
        <taxon>Bacillati</taxon>
        <taxon>Actinomycetota</taxon>
        <taxon>Actinomycetes</taxon>
        <taxon>Frankiales</taxon>
        <taxon>Frankiaceae</taxon>
        <taxon>Pseudofrankia</taxon>
    </lineage>
</organism>
<dbReference type="PANTHER" id="PTHR43877:SF2">
    <property type="entry name" value="AMINOALKYLPHOSPHONATE N-ACETYLTRANSFERASE-RELATED"/>
    <property type="match status" value="1"/>
</dbReference>
<dbReference type="Gene3D" id="3.40.630.30">
    <property type="match status" value="1"/>
</dbReference>
<dbReference type="CDD" id="cd04301">
    <property type="entry name" value="NAT_SF"/>
    <property type="match status" value="1"/>
</dbReference>
<keyword evidence="2" id="KW-0012">Acyltransferase</keyword>